<dbReference type="Proteomes" id="UP000790787">
    <property type="component" value="Chromosome 6"/>
</dbReference>
<keyword evidence="2" id="KW-1133">Transmembrane helix</keyword>
<evidence type="ECO:0000256" key="2">
    <source>
        <dbReference type="SAM" id="Phobius"/>
    </source>
</evidence>
<dbReference type="RefSeq" id="XP_016453740.1">
    <property type="nucleotide sequence ID" value="XM_016598254.2"/>
</dbReference>
<dbReference type="PaxDb" id="4097-A0A1S3YP43"/>
<feature type="region of interest" description="Disordered" evidence="1">
    <location>
        <begin position="45"/>
        <end position="70"/>
    </location>
</feature>
<feature type="transmembrane region" description="Helical" evidence="2">
    <location>
        <begin position="125"/>
        <end position="142"/>
    </location>
</feature>
<keyword evidence="3" id="KW-1185">Reference proteome</keyword>
<evidence type="ECO:0000313" key="3">
    <source>
        <dbReference type="Proteomes" id="UP000790787"/>
    </source>
</evidence>
<dbReference type="KEGG" id="nta:107778073"/>
<reference evidence="4" key="2">
    <citation type="submission" date="2025-08" db="UniProtKB">
        <authorList>
            <consortium name="RefSeq"/>
        </authorList>
    </citation>
    <scope>IDENTIFICATION</scope>
    <source>
        <tissue evidence="4">Leaf</tissue>
    </source>
</reference>
<evidence type="ECO:0000256" key="1">
    <source>
        <dbReference type="SAM" id="MobiDB-lite"/>
    </source>
</evidence>
<dbReference type="PANTHER" id="PTHR35469">
    <property type="entry name" value="TRANSMEMBRANE PROTEIN"/>
    <property type="match status" value="1"/>
</dbReference>
<name>A0A1S3YP43_TOBAC</name>
<dbReference type="RefSeq" id="XP_016453740.1">
    <property type="nucleotide sequence ID" value="XM_016598254.1"/>
</dbReference>
<accession>A0A1S3YP43</accession>
<dbReference type="STRING" id="4097.A0A1S3YP43"/>
<organism evidence="3 4">
    <name type="scientific">Nicotiana tabacum</name>
    <name type="common">Common tobacco</name>
    <dbReference type="NCBI Taxonomy" id="4097"/>
    <lineage>
        <taxon>Eukaryota</taxon>
        <taxon>Viridiplantae</taxon>
        <taxon>Streptophyta</taxon>
        <taxon>Embryophyta</taxon>
        <taxon>Tracheophyta</taxon>
        <taxon>Spermatophyta</taxon>
        <taxon>Magnoliopsida</taxon>
        <taxon>eudicotyledons</taxon>
        <taxon>Gunneridae</taxon>
        <taxon>Pentapetalae</taxon>
        <taxon>asterids</taxon>
        <taxon>lamiids</taxon>
        <taxon>Solanales</taxon>
        <taxon>Solanaceae</taxon>
        <taxon>Nicotianoideae</taxon>
        <taxon>Nicotianeae</taxon>
        <taxon>Nicotiana</taxon>
    </lineage>
</organism>
<protein>
    <submittedName>
        <fullName evidence="4">Uncharacterized protein LOC107778073 isoform X1</fullName>
    </submittedName>
    <submittedName>
        <fullName evidence="4">Uncharacterized protein isoform X1</fullName>
    </submittedName>
</protein>
<feature type="transmembrane region" description="Helical" evidence="2">
    <location>
        <begin position="154"/>
        <end position="174"/>
    </location>
</feature>
<dbReference type="OrthoDB" id="1645757at2759"/>
<evidence type="ECO:0000313" key="4">
    <source>
        <dbReference type="RefSeq" id="XP_016453740.1"/>
    </source>
</evidence>
<gene>
    <name evidence="4" type="primary">LOC107778073</name>
</gene>
<sequence length="236" mass="26060">MEREERRKNIMEKGSAGIAHLSSVVFAASLEGEHDNEIEKISQPNLSGLGAGVESQVQSSDGEVEAKGATASQAKNEVESLLIKPSVAKASEDAEVLPRKRNGFLHLFSLRDINSCILISENKRVICSVMISFLVVLSYAHLPHSIARSNSVIASRPLYILLLTDLTIVIARIIRKEVVPDEERREDRQGVNDFGHNWDGALTILEYGLVLYQTIRALFIDCSFYLVIVICGLSLI</sequence>
<keyword evidence="2" id="KW-0472">Membrane</keyword>
<dbReference type="GeneID" id="107778073"/>
<proteinExistence type="predicted"/>
<keyword evidence="2" id="KW-0812">Transmembrane</keyword>
<reference evidence="3" key="1">
    <citation type="journal article" date="2014" name="Nat. Commun.">
        <title>The tobacco genome sequence and its comparison with those of tomato and potato.</title>
        <authorList>
            <person name="Sierro N."/>
            <person name="Battey J.N."/>
            <person name="Ouadi S."/>
            <person name="Bakaher N."/>
            <person name="Bovet L."/>
            <person name="Willig A."/>
            <person name="Goepfert S."/>
            <person name="Peitsch M.C."/>
            <person name="Ivanov N.V."/>
        </authorList>
    </citation>
    <scope>NUCLEOTIDE SEQUENCE [LARGE SCALE GENOMIC DNA]</scope>
</reference>
<dbReference type="AlphaFoldDB" id="A0A1S3YP43"/>
<dbReference type="PANTHER" id="PTHR35469:SF5">
    <property type="entry name" value="TRANSMEMBRANE PROTEIN"/>
    <property type="match status" value="1"/>
</dbReference>